<dbReference type="EMBL" id="CAJVPM010001453">
    <property type="protein sequence ID" value="CAG8467135.1"/>
    <property type="molecule type" value="Genomic_DNA"/>
</dbReference>
<evidence type="ECO:0000313" key="1">
    <source>
        <dbReference type="EMBL" id="CAG8467135.1"/>
    </source>
</evidence>
<sequence>ETLNLSPTFDLFLDTSCTFCYTPTSIDSCSNQFVFFWNWFSLNSSAFSFSHITIETFNLLLTSN</sequence>
<accession>A0ACA9KE18</accession>
<dbReference type="Proteomes" id="UP000789860">
    <property type="component" value="Unassembled WGS sequence"/>
</dbReference>
<comment type="caution">
    <text evidence="1">The sequence shown here is derived from an EMBL/GenBank/DDBJ whole genome shotgun (WGS) entry which is preliminary data.</text>
</comment>
<gene>
    <name evidence="1" type="ORF">SCALOS_LOCUS1869</name>
</gene>
<reference evidence="1" key="1">
    <citation type="submission" date="2021-06" db="EMBL/GenBank/DDBJ databases">
        <authorList>
            <person name="Kallberg Y."/>
            <person name="Tangrot J."/>
            <person name="Rosling A."/>
        </authorList>
    </citation>
    <scope>NUCLEOTIDE SEQUENCE</scope>
    <source>
        <strain evidence="1">AU212A</strain>
    </source>
</reference>
<name>A0ACA9KE18_9GLOM</name>
<evidence type="ECO:0000313" key="2">
    <source>
        <dbReference type="Proteomes" id="UP000789860"/>
    </source>
</evidence>
<proteinExistence type="predicted"/>
<feature type="non-terminal residue" evidence="1">
    <location>
        <position position="1"/>
    </location>
</feature>
<organism evidence="1 2">
    <name type="scientific">Scutellospora calospora</name>
    <dbReference type="NCBI Taxonomy" id="85575"/>
    <lineage>
        <taxon>Eukaryota</taxon>
        <taxon>Fungi</taxon>
        <taxon>Fungi incertae sedis</taxon>
        <taxon>Mucoromycota</taxon>
        <taxon>Glomeromycotina</taxon>
        <taxon>Glomeromycetes</taxon>
        <taxon>Diversisporales</taxon>
        <taxon>Gigasporaceae</taxon>
        <taxon>Scutellospora</taxon>
    </lineage>
</organism>
<protein>
    <submittedName>
        <fullName evidence="1">2731_t:CDS:1</fullName>
    </submittedName>
</protein>
<keyword evidence="2" id="KW-1185">Reference proteome</keyword>